<dbReference type="EMBL" id="CM034387">
    <property type="protein sequence ID" value="KAJ0183841.1"/>
    <property type="molecule type" value="Genomic_DNA"/>
</dbReference>
<reference evidence="1 2" key="1">
    <citation type="journal article" date="2021" name="Front. Genet.">
        <title>Chromosome-Level Genome Assembly Reveals Significant Gene Expansion in the Toll and IMD Signaling Pathways of Dendrolimus kikuchii.</title>
        <authorList>
            <person name="Zhou J."/>
            <person name="Wu P."/>
            <person name="Xiong Z."/>
            <person name="Liu N."/>
            <person name="Zhao N."/>
            <person name="Ji M."/>
            <person name="Qiu Y."/>
            <person name="Yang B."/>
        </authorList>
    </citation>
    <scope>NUCLEOTIDE SEQUENCE [LARGE SCALE GENOMIC DNA]</scope>
    <source>
        <strain evidence="1">Ann1</strain>
    </source>
</reference>
<comment type="caution">
    <text evidence="1">The sequence shown here is derived from an EMBL/GenBank/DDBJ whole genome shotgun (WGS) entry which is preliminary data.</text>
</comment>
<accession>A0ACC1DKD4</accession>
<proteinExistence type="predicted"/>
<organism evidence="1 2">
    <name type="scientific">Dendrolimus kikuchii</name>
    <dbReference type="NCBI Taxonomy" id="765133"/>
    <lineage>
        <taxon>Eukaryota</taxon>
        <taxon>Metazoa</taxon>
        <taxon>Ecdysozoa</taxon>
        <taxon>Arthropoda</taxon>
        <taxon>Hexapoda</taxon>
        <taxon>Insecta</taxon>
        <taxon>Pterygota</taxon>
        <taxon>Neoptera</taxon>
        <taxon>Endopterygota</taxon>
        <taxon>Lepidoptera</taxon>
        <taxon>Glossata</taxon>
        <taxon>Ditrysia</taxon>
        <taxon>Bombycoidea</taxon>
        <taxon>Lasiocampidae</taxon>
        <taxon>Dendrolimus</taxon>
    </lineage>
</organism>
<name>A0ACC1DKD4_9NEOP</name>
<gene>
    <name evidence="1" type="ORF">K1T71_000264</name>
</gene>
<evidence type="ECO:0000313" key="2">
    <source>
        <dbReference type="Proteomes" id="UP000824533"/>
    </source>
</evidence>
<sequence>MSSANRQSAHLIESGYHLLWTFVTSKVFTRSLKLRDRCFCDLQSIQLQVTVMDYLPLEDCKCIRISGHLEAVKWLLWPREYRSSPGYLRLGDWTTDYYIWLHYVESNNGLLADDDVLLSKDTRYWSIRDVQRYFYGDLHCEKVLFTYQYPSLRMPSHLGSYLWKDNTALKLPSAVYMKELHRSLEITLKKMEAKEVQINRLIISDQLIKIDRLDVFKRKTFFRILLNILSFQDHLQLVSFENLCCKRLEGVRLIQQLACFNAKSIKYLFLWRFVLPNENPILVNYSYIKGSGQYLPRPDTKQCFLRSLGELRNLRLLALEYSHIADGTGGALMSLLPILRRPHFRLQLICREDQIPGRNDTSHGGGGYDIPDKIWRRVAIACPDLYVFMAFHRIRDYDNIRRFLTPSIPLRETHLQLGIDLKKRQRQDSDLSCFFRHLAYQYASTLGTLSVHQWRSAVFPLRLVFELMPHLIRFSYIGAVEDEVDLKRILQIISLGVCDKLQQVKIIVQDETTKNNYWTRVVEDLRRQFADIMELYRINFCICIYKS</sequence>
<protein>
    <submittedName>
        <fullName evidence="1">Uncharacterized protein</fullName>
    </submittedName>
</protein>
<evidence type="ECO:0000313" key="1">
    <source>
        <dbReference type="EMBL" id="KAJ0183841.1"/>
    </source>
</evidence>
<dbReference type="Proteomes" id="UP000824533">
    <property type="component" value="Linkage Group LG01"/>
</dbReference>
<keyword evidence="2" id="KW-1185">Reference proteome</keyword>